<name>A0A176QBA7_9MICO</name>
<dbReference type="GO" id="GO:0007165">
    <property type="term" value="P:signal transduction"/>
    <property type="evidence" value="ECO:0007669"/>
    <property type="project" value="TreeGrafter"/>
</dbReference>
<dbReference type="PANTHER" id="PTHR20854">
    <property type="entry name" value="INOSITOL MONOPHOSPHATASE"/>
    <property type="match status" value="1"/>
</dbReference>
<dbReference type="GO" id="GO:0046854">
    <property type="term" value="P:phosphatidylinositol phosphate biosynthetic process"/>
    <property type="evidence" value="ECO:0007669"/>
    <property type="project" value="InterPro"/>
</dbReference>
<evidence type="ECO:0000256" key="5">
    <source>
        <dbReference type="ARBA" id="ARBA00022801"/>
    </source>
</evidence>
<protein>
    <recommendedName>
        <fullName evidence="8">Inositol-1-monophosphatase</fullName>
        <ecNumber evidence="8">3.1.3.25</ecNumber>
    </recommendedName>
</protein>
<dbReference type="PROSITE" id="PS00630">
    <property type="entry name" value="IMP_2"/>
    <property type="match status" value="1"/>
</dbReference>
<evidence type="ECO:0000256" key="1">
    <source>
        <dbReference type="ARBA" id="ARBA00001033"/>
    </source>
</evidence>
<dbReference type="RefSeq" id="WP_068275387.1">
    <property type="nucleotide sequence ID" value="NZ_LQZG01000003.1"/>
</dbReference>
<feature type="binding site" evidence="7">
    <location>
        <position position="97"/>
    </location>
    <ligand>
        <name>Mg(2+)</name>
        <dbReference type="ChEBI" id="CHEBI:18420"/>
        <label>1</label>
        <note>catalytic</note>
    </ligand>
</feature>
<evidence type="ECO:0000256" key="6">
    <source>
        <dbReference type="ARBA" id="ARBA00022842"/>
    </source>
</evidence>
<dbReference type="PRINTS" id="PR00377">
    <property type="entry name" value="IMPHPHTASES"/>
</dbReference>
<dbReference type="Gene3D" id="3.30.540.10">
    <property type="entry name" value="Fructose-1,6-Bisphosphatase, subunit A, domain 1"/>
    <property type="match status" value="1"/>
</dbReference>
<feature type="binding site" evidence="7">
    <location>
        <position position="79"/>
    </location>
    <ligand>
        <name>Mg(2+)</name>
        <dbReference type="ChEBI" id="CHEBI:18420"/>
        <label>1</label>
        <note>catalytic</note>
    </ligand>
</feature>
<evidence type="ECO:0000256" key="7">
    <source>
        <dbReference type="PIRSR" id="PIRSR600760-2"/>
    </source>
</evidence>
<dbReference type="Pfam" id="PF00459">
    <property type="entry name" value="Inositol_P"/>
    <property type="match status" value="1"/>
</dbReference>
<keyword evidence="5 8" id="KW-0378">Hydrolase</keyword>
<dbReference type="GO" id="GO:0046872">
    <property type="term" value="F:metal ion binding"/>
    <property type="evidence" value="ECO:0007669"/>
    <property type="project" value="UniProtKB-KW"/>
</dbReference>
<comment type="catalytic activity">
    <reaction evidence="1 8">
        <text>a myo-inositol phosphate + H2O = myo-inositol + phosphate</text>
        <dbReference type="Rhea" id="RHEA:24056"/>
        <dbReference type="ChEBI" id="CHEBI:15377"/>
        <dbReference type="ChEBI" id="CHEBI:17268"/>
        <dbReference type="ChEBI" id="CHEBI:43474"/>
        <dbReference type="ChEBI" id="CHEBI:84139"/>
        <dbReference type="EC" id="3.1.3.25"/>
    </reaction>
</comment>
<keyword evidence="10" id="KW-1185">Reference proteome</keyword>
<evidence type="ECO:0000313" key="9">
    <source>
        <dbReference type="EMBL" id="OAB86928.1"/>
    </source>
</evidence>
<proteinExistence type="inferred from homology"/>
<dbReference type="EMBL" id="LQZG01000003">
    <property type="protein sequence ID" value="OAB86928.1"/>
    <property type="molecule type" value="Genomic_DNA"/>
</dbReference>
<keyword evidence="6 7" id="KW-0460">Magnesium</keyword>
<dbReference type="GO" id="GO:0006020">
    <property type="term" value="P:inositol metabolic process"/>
    <property type="evidence" value="ECO:0007669"/>
    <property type="project" value="TreeGrafter"/>
</dbReference>
<evidence type="ECO:0000256" key="2">
    <source>
        <dbReference type="ARBA" id="ARBA00001946"/>
    </source>
</evidence>
<dbReference type="CDD" id="cd01639">
    <property type="entry name" value="IMPase"/>
    <property type="match status" value="1"/>
</dbReference>
<dbReference type="InterPro" id="IPR020583">
    <property type="entry name" value="Inositol_monoP_metal-BS"/>
</dbReference>
<accession>A0A176QBA7</accession>
<dbReference type="InterPro" id="IPR033942">
    <property type="entry name" value="IMPase"/>
</dbReference>
<feature type="binding site" evidence="7">
    <location>
        <position position="98"/>
    </location>
    <ligand>
        <name>Mg(2+)</name>
        <dbReference type="ChEBI" id="CHEBI:18420"/>
        <label>1</label>
        <note>catalytic</note>
    </ligand>
</feature>
<dbReference type="SUPFAM" id="SSF56655">
    <property type="entry name" value="Carbohydrate phosphatase"/>
    <property type="match status" value="1"/>
</dbReference>
<evidence type="ECO:0000313" key="10">
    <source>
        <dbReference type="Proteomes" id="UP000076976"/>
    </source>
</evidence>
<dbReference type="AlphaFoldDB" id="A0A176QBA7"/>
<dbReference type="PANTHER" id="PTHR20854:SF4">
    <property type="entry name" value="INOSITOL-1-MONOPHOSPHATASE-RELATED"/>
    <property type="match status" value="1"/>
</dbReference>
<evidence type="ECO:0000256" key="4">
    <source>
        <dbReference type="ARBA" id="ARBA00022723"/>
    </source>
</evidence>
<feature type="binding site" evidence="7">
    <location>
        <position position="234"/>
    </location>
    <ligand>
        <name>Mg(2+)</name>
        <dbReference type="ChEBI" id="CHEBI:18420"/>
        <label>1</label>
        <note>catalytic</note>
    </ligand>
</feature>
<comment type="similarity">
    <text evidence="3 8">Belongs to the inositol monophosphatase superfamily.</text>
</comment>
<evidence type="ECO:0000256" key="3">
    <source>
        <dbReference type="ARBA" id="ARBA00009759"/>
    </source>
</evidence>
<dbReference type="STRING" id="262209.AWH69_11010"/>
<keyword evidence="4 7" id="KW-0479">Metal-binding</keyword>
<dbReference type="PROSITE" id="PS00629">
    <property type="entry name" value="IMP_1"/>
    <property type="match status" value="1"/>
</dbReference>
<dbReference type="Gene3D" id="3.40.190.80">
    <property type="match status" value="1"/>
</dbReference>
<organism evidence="9 10">
    <name type="scientific">Janibacter melonis</name>
    <dbReference type="NCBI Taxonomy" id="262209"/>
    <lineage>
        <taxon>Bacteria</taxon>
        <taxon>Bacillati</taxon>
        <taxon>Actinomycetota</taxon>
        <taxon>Actinomycetes</taxon>
        <taxon>Micrococcales</taxon>
        <taxon>Intrasporangiaceae</taxon>
        <taxon>Janibacter</taxon>
    </lineage>
</organism>
<dbReference type="Proteomes" id="UP000076976">
    <property type="component" value="Unassembled WGS sequence"/>
</dbReference>
<dbReference type="InterPro" id="IPR000760">
    <property type="entry name" value="Inositol_monophosphatase-like"/>
</dbReference>
<reference evidence="9 10" key="1">
    <citation type="submission" date="2016-01" db="EMBL/GenBank/DDBJ databases">
        <title>Janibacter melonis strain CD11_4 genome sequencing and assembly.</title>
        <authorList>
            <person name="Nair G.R."/>
            <person name="Kaur G."/>
            <person name="Chander A.M."/>
            <person name="Mayilraj S."/>
        </authorList>
    </citation>
    <scope>NUCLEOTIDE SEQUENCE [LARGE SCALE GENOMIC DNA]</scope>
    <source>
        <strain evidence="9 10">CD11-4</strain>
    </source>
</reference>
<gene>
    <name evidence="9" type="ORF">AWH69_11010</name>
</gene>
<evidence type="ECO:0000256" key="8">
    <source>
        <dbReference type="RuleBase" id="RU364068"/>
    </source>
</evidence>
<comment type="caution">
    <text evidence="9">The sequence shown here is derived from an EMBL/GenBank/DDBJ whole genome shotgun (WGS) entry which is preliminary data.</text>
</comment>
<feature type="binding site" evidence="7">
    <location>
        <position position="95"/>
    </location>
    <ligand>
        <name>Mg(2+)</name>
        <dbReference type="ChEBI" id="CHEBI:18420"/>
        <label>1</label>
        <note>catalytic</note>
    </ligand>
</feature>
<comment type="cofactor">
    <cofactor evidence="2 7 8">
        <name>Mg(2+)</name>
        <dbReference type="ChEBI" id="CHEBI:18420"/>
    </cofactor>
</comment>
<dbReference type="GO" id="GO:0008934">
    <property type="term" value="F:inositol monophosphate 1-phosphatase activity"/>
    <property type="evidence" value="ECO:0007669"/>
    <property type="project" value="InterPro"/>
</dbReference>
<sequence>MSSAPAPPEGTDVRALAEVAREVAEEAATMIVQRRPADLGVATTKSSLTDVVTVMDQASQDLLRSLLGERRPQDAFAGEEEGGSAGTSGLTWVVDPIDGTVNYLYGLAAYAVSVAVVVGDPSRPGAWRPVAGAVVDPVAGRTYVAALGEGATVSEGGGAPRPLRVAEAEGLGLALCATGFGYEADRRAWQGQVLARLLPQVRDIRRLGSAALDLCRVADGTVDVYYERGLNPWDLAAGWLVATEAGAAVTDLDGGDPSSAMTLAGAPRTQAALRSAVLEAVDVVGEEHDRS</sequence>
<dbReference type="InterPro" id="IPR020550">
    <property type="entry name" value="Inositol_monophosphatase_CS"/>
</dbReference>
<dbReference type="EC" id="3.1.3.25" evidence="8"/>